<keyword evidence="5 6" id="KW-0472">Membrane</keyword>
<dbReference type="PIRSF" id="PIRSF032178">
    <property type="entry name" value="UCP032178"/>
    <property type="match status" value="1"/>
</dbReference>
<evidence type="ECO:0000256" key="3">
    <source>
        <dbReference type="ARBA" id="ARBA00022692"/>
    </source>
</evidence>
<dbReference type="InterPro" id="IPR016991">
    <property type="entry name" value="UCP032178"/>
</dbReference>
<dbReference type="Proteomes" id="UP000276770">
    <property type="component" value="Unassembled WGS sequence"/>
</dbReference>
<dbReference type="OrthoDB" id="9787430at2"/>
<keyword evidence="3 6" id="KW-0812">Transmembrane</keyword>
<gene>
    <name evidence="7" type="ORF">D9X91_03965</name>
</gene>
<dbReference type="RefSeq" id="WP_121679263.1">
    <property type="nucleotide sequence ID" value="NZ_RCVZ01000002.1"/>
</dbReference>
<comment type="caution">
    <text evidence="7">The sequence shown here is derived from an EMBL/GenBank/DDBJ whole genome shotgun (WGS) entry which is preliminary data.</text>
</comment>
<evidence type="ECO:0000256" key="5">
    <source>
        <dbReference type="ARBA" id="ARBA00023136"/>
    </source>
</evidence>
<reference evidence="7 8" key="1">
    <citation type="submission" date="2018-10" db="EMBL/GenBank/DDBJ databases">
        <title>Falsibacillus sp. genome draft.</title>
        <authorList>
            <person name="Shi S."/>
        </authorList>
    </citation>
    <scope>NUCLEOTIDE SEQUENCE [LARGE SCALE GENOMIC DNA]</scope>
    <source>
        <strain evidence="7 8">GY 10110</strain>
    </source>
</reference>
<dbReference type="PANTHER" id="PTHR35791">
    <property type="entry name" value="UPF0754 MEMBRANE PROTEIN YHEB"/>
    <property type="match status" value="1"/>
</dbReference>
<protein>
    <submittedName>
        <fullName evidence="7">DUF445 family protein</fullName>
    </submittedName>
</protein>
<evidence type="ECO:0000313" key="8">
    <source>
        <dbReference type="Proteomes" id="UP000276770"/>
    </source>
</evidence>
<keyword evidence="4 6" id="KW-1133">Transmembrane helix</keyword>
<dbReference type="PANTHER" id="PTHR35791:SF1">
    <property type="entry name" value="UPF0754 MEMBRANE PROTEIN YHEB"/>
    <property type="match status" value="1"/>
</dbReference>
<evidence type="ECO:0000256" key="6">
    <source>
        <dbReference type="SAM" id="Phobius"/>
    </source>
</evidence>
<feature type="transmembrane region" description="Helical" evidence="6">
    <location>
        <begin position="6"/>
        <end position="30"/>
    </location>
</feature>
<dbReference type="EMBL" id="RCVZ01000002">
    <property type="protein sequence ID" value="RLQ97313.1"/>
    <property type="molecule type" value="Genomic_DNA"/>
</dbReference>
<name>A0A3L7K2R6_9BACI</name>
<dbReference type="AlphaFoldDB" id="A0A3L7K2R6"/>
<comment type="similarity">
    <text evidence="2">Belongs to the UPF0754 family.</text>
</comment>
<evidence type="ECO:0000313" key="7">
    <source>
        <dbReference type="EMBL" id="RLQ97313.1"/>
    </source>
</evidence>
<evidence type="ECO:0000256" key="2">
    <source>
        <dbReference type="ARBA" id="ARBA00008053"/>
    </source>
</evidence>
<evidence type="ECO:0000256" key="1">
    <source>
        <dbReference type="ARBA" id="ARBA00004236"/>
    </source>
</evidence>
<feature type="transmembrane region" description="Helical" evidence="6">
    <location>
        <begin position="355"/>
        <end position="377"/>
    </location>
</feature>
<sequence>MHLFLVLLFMMVIGAIIGGFTNSLAIKMLFRPYKAIYIGKWRLPFTPGLIPKRRNELAVQLGKMVVDHLVTPESIEKKLVDSHFQEEIVLLLQKELDSPKLAEMTTEKLLNDMGFNDSILITNGFIADQLHKKYRSWASEHRHHSLTDVMGQALEEKIDGKIPAITEFILQKGKEYFSSPEGKQRLKVMLEDFFKDRGMLWNMIKMFMGNESVIDRIQPEVIKFLNNPGTGELLSSILQKEWGKVKEWPLEKILPEEKDESIERMISDFTLKVLNIEKIFTTPVRSMIEPYIPFIAEKVLPSLVGNGLRMLSLRIGPLLQKLKVEEMVKEQVETFSVGRLEELVLGITRSELKMITYLGALLGGIIGLVQGIIVMFIGG</sequence>
<evidence type="ECO:0000256" key="4">
    <source>
        <dbReference type="ARBA" id="ARBA00022989"/>
    </source>
</evidence>
<accession>A0A3L7K2R6</accession>
<comment type="subcellular location">
    <subcellularLocation>
        <location evidence="1">Cell membrane</location>
    </subcellularLocation>
</comment>
<dbReference type="Pfam" id="PF04286">
    <property type="entry name" value="DUF445"/>
    <property type="match status" value="1"/>
</dbReference>
<dbReference type="InterPro" id="IPR007383">
    <property type="entry name" value="DUF445"/>
</dbReference>
<organism evidence="7 8">
    <name type="scientific">Falsibacillus albus</name>
    <dbReference type="NCBI Taxonomy" id="2478915"/>
    <lineage>
        <taxon>Bacteria</taxon>
        <taxon>Bacillati</taxon>
        <taxon>Bacillota</taxon>
        <taxon>Bacilli</taxon>
        <taxon>Bacillales</taxon>
        <taxon>Bacillaceae</taxon>
        <taxon>Falsibacillus</taxon>
    </lineage>
</organism>
<dbReference type="GO" id="GO:0005886">
    <property type="term" value="C:plasma membrane"/>
    <property type="evidence" value="ECO:0007669"/>
    <property type="project" value="UniProtKB-SubCell"/>
</dbReference>
<keyword evidence="8" id="KW-1185">Reference proteome</keyword>
<proteinExistence type="inferred from homology"/>